<dbReference type="GO" id="GO:0009099">
    <property type="term" value="P:L-valine biosynthetic process"/>
    <property type="evidence" value="ECO:0007669"/>
    <property type="project" value="TreeGrafter"/>
</dbReference>
<dbReference type="GO" id="GO:0005948">
    <property type="term" value="C:acetolactate synthase complex"/>
    <property type="evidence" value="ECO:0007669"/>
    <property type="project" value="TreeGrafter"/>
</dbReference>
<dbReference type="EMBL" id="AOME01000053">
    <property type="protein sequence ID" value="EMA52778.1"/>
    <property type="molecule type" value="Genomic_DNA"/>
</dbReference>
<dbReference type="GO" id="GO:0044272">
    <property type="term" value="P:sulfur compound biosynthetic process"/>
    <property type="evidence" value="ECO:0007669"/>
    <property type="project" value="UniProtKB-ARBA"/>
</dbReference>
<evidence type="ECO:0000313" key="7">
    <source>
        <dbReference type="EMBL" id="EMA52778.1"/>
    </source>
</evidence>
<dbReference type="GO" id="GO:0003984">
    <property type="term" value="F:acetolactate synthase activity"/>
    <property type="evidence" value="ECO:0007669"/>
    <property type="project" value="TreeGrafter"/>
</dbReference>
<evidence type="ECO:0000313" key="8">
    <source>
        <dbReference type="Proteomes" id="UP000011625"/>
    </source>
</evidence>
<reference evidence="7 8" key="1">
    <citation type="journal article" date="2014" name="PLoS Genet.">
        <title>Phylogenetically driven sequencing of extremely halophilic archaea reveals strategies for static and dynamic osmo-response.</title>
        <authorList>
            <person name="Becker E.A."/>
            <person name="Seitzer P.M."/>
            <person name="Tritt A."/>
            <person name="Larsen D."/>
            <person name="Krusor M."/>
            <person name="Yao A.I."/>
            <person name="Wu D."/>
            <person name="Madern D."/>
            <person name="Eisen J.A."/>
            <person name="Darling A.E."/>
            <person name="Facciotti M.T."/>
        </authorList>
    </citation>
    <scope>NUCLEOTIDE SEQUENCE [LARGE SCALE GENOMIC DNA]</scope>
    <source>
        <strain evidence="7 8">DSM 8989</strain>
    </source>
</reference>
<dbReference type="InterPro" id="IPR029035">
    <property type="entry name" value="DHS-like_NAD/FAD-binding_dom"/>
</dbReference>
<proteinExistence type="inferred from homology"/>
<dbReference type="GO" id="GO:0050660">
    <property type="term" value="F:flavin adenine dinucleotide binding"/>
    <property type="evidence" value="ECO:0007669"/>
    <property type="project" value="TreeGrafter"/>
</dbReference>
<feature type="domain" description="Thiamine pyrophosphate enzyme central" evidence="4">
    <location>
        <begin position="240"/>
        <end position="377"/>
    </location>
</feature>
<evidence type="ECO:0000256" key="1">
    <source>
        <dbReference type="ARBA" id="ARBA00007812"/>
    </source>
</evidence>
<dbReference type="Gene3D" id="3.40.50.970">
    <property type="match status" value="2"/>
</dbReference>
<comment type="similarity">
    <text evidence="1 3">Belongs to the TPP enzyme family.</text>
</comment>
<feature type="domain" description="Thiamine pyrophosphate enzyme TPP-binding" evidence="5">
    <location>
        <begin position="452"/>
        <end position="600"/>
    </location>
</feature>
<dbReference type="CDD" id="cd02002">
    <property type="entry name" value="TPP_BFDC"/>
    <property type="match status" value="1"/>
</dbReference>
<dbReference type="PANTHER" id="PTHR18968">
    <property type="entry name" value="THIAMINE PYROPHOSPHATE ENZYMES"/>
    <property type="match status" value="1"/>
</dbReference>
<comment type="caution">
    <text evidence="7">The sequence shown here is derived from an EMBL/GenBank/DDBJ whole genome shotgun (WGS) entry which is preliminary data.</text>
</comment>
<dbReference type="InterPro" id="IPR045229">
    <property type="entry name" value="TPP_enz"/>
</dbReference>
<dbReference type="InterPro" id="IPR011766">
    <property type="entry name" value="TPP_enzyme_TPP-bd"/>
</dbReference>
<dbReference type="Pfam" id="PF02776">
    <property type="entry name" value="TPP_enzyme_N"/>
    <property type="match status" value="1"/>
</dbReference>
<evidence type="ECO:0000256" key="2">
    <source>
        <dbReference type="ARBA" id="ARBA00023052"/>
    </source>
</evidence>
<dbReference type="PANTHER" id="PTHR18968:SF13">
    <property type="entry name" value="ACETOLACTATE SYNTHASE CATALYTIC SUBUNIT, MITOCHONDRIAL"/>
    <property type="match status" value="1"/>
</dbReference>
<dbReference type="Proteomes" id="UP000011625">
    <property type="component" value="Unassembled WGS sequence"/>
</dbReference>
<evidence type="ECO:0000259" key="6">
    <source>
        <dbReference type="Pfam" id="PF02776"/>
    </source>
</evidence>
<dbReference type="GO" id="GO:0009097">
    <property type="term" value="P:isoleucine biosynthetic process"/>
    <property type="evidence" value="ECO:0007669"/>
    <property type="project" value="TreeGrafter"/>
</dbReference>
<dbReference type="GO" id="GO:0030976">
    <property type="term" value="F:thiamine pyrophosphate binding"/>
    <property type="evidence" value="ECO:0007669"/>
    <property type="project" value="InterPro"/>
</dbReference>
<evidence type="ECO:0000259" key="4">
    <source>
        <dbReference type="Pfam" id="PF00205"/>
    </source>
</evidence>
<evidence type="ECO:0000259" key="5">
    <source>
        <dbReference type="Pfam" id="PF02775"/>
    </source>
</evidence>
<dbReference type="Pfam" id="PF02775">
    <property type="entry name" value="TPP_enzyme_C"/>
    <property type="match status" value="1"/>
</dbReference>
<dbReference type="GO" id="GO:0000287">
    <property type="term" value="F:magnesium ion binding"/>
    <property type="evidence" value="ECO:0007669"/>
    <property type="project" value="InterPro"/>
</dbReference>
<dbReference type="CDD" id="cd07035">
    <property type="entry name" value="TPP_PYR_POX_like"/>
    <property type="match status" value="1"/>
</dbReference>
<dbReference type="SUPFAM" id="SSF52518">
    <property type="entry name" value="Thiamin diphosphate-binding fold (THDP-binding)"/>
    <property type="match status" value="2"/>
</dbReference>
<evidence type="ECO:0000256" key="3">
    <source>
        <dbReference type="RuleBase" id="RU362132"/>
    </source>
</evidence>
<dbReference type="Pfam" id="PF00205">
    <property type="entry name" value="TPP_enzyme_M"/>
    <property type="match status" value="1"/>
</dbReference>
<feature type="domain" description="Thiamine pyrophosphate enzyme N-terminal TPP-binding" evidence="6">
    <location>
        <begin position="45"/>
        <end position="158"/>
    </location>
</feature>
<name>M0N5E6_9EURY</name>
<dbReference type="InterPro" id="IPR029061">
    <property type="entry name" value="THDP-binding"/>
</dbReference>
<gene>
    <name evidence="7" type="ORF">C450_09933</name>
</gene>
<organism evidence="7 8">
    <name type="scientific">Halococcus salifodinae DSM 8989</name>
    <dbReference type="NCBI Taxonomy" id="1227456"/>
    <lineage>
        <taxon>Archaea</taxon>
        <taxon>Methanobacteriati</taxon>
        <taxon>Methanobacteriota</taxon>
        <taxon>Stenosarchaea group</taxon>
        <taxon>Halobacteria</taxon>
        <taxon>Halobacteriales</taxon>
        <taxon>Halococcaceae</taxon>
        <taxon>Halococcus</taxon>
    </lineage>
</organism>
<dbReference type="SUPFAM" id="SSF52467">
    <property type="entry name" value="DHS-like NAD/FAD-binding domain"/>
    <property type="match status" value="1"/>
</dbReference>
<dbReference type="AlphaFoldDB" id="M0N5E6"/>
<protein>
    <submittedName>
        <fullName evidence="7">Thiamine pyrophosphate domain-containing TPP-binding protein</fullName>
    </submittedName>
</protein>
<keyword evidence="8" id="KW-1185">Reference proteome</keyword>
<dbReference type="PATRIC" id="fig|1227456.3.peg.2007"/>
<accession>M0N5E6</accession>
<dbReference type="STRING" id="1227456.C450_09933"/>
<sequence>MIEFGRARTKTHRSAGIRYHSCRDTSSGVNYFTAAHDRTIMTDYTGADLFVDALAEYGVTHVFGNPGTTELPVVHAIAESEIEYVLGLHEDIAVGMAGGYAQTRRYHAHHDDSVLPLGVANLHTTPGLAHGLGNLYAAKIAGAPLLVTAGNHSTDFRHEEPILSGDLLRLTRQFCKQSHEVLDVSAVPTMVRRAVRTALTPPTGPVFLGLPLDTMMAETDARPERLGPIPTAGGGDAAAIERAADLLVGADAPVLVVGDHVARAGADAVAAAVDLAEAAGTRVHGEILSCEVDFPMDHDQWVSPIPPDEDLARTLLDADTVVFAGCSTNTTLTRHEHALVSDDTTCIHLSDAVREIGKNQPADAAVIGDPGVVLGELAARVRDRLDEETREDRLEAVASVKEMVEAQMASMGAGEEADDDDPRASKDELVDALQEAAPEAFVVDEGVTAKYAMLTRWPLQPEQYISNKGGGLGYGLPASVGAAFAESQRDDPRDVLGFVGDGSYLYYPHSLYTAARHDLDLTVVIPDNRNYRILKDNTLDLLGGEEADYDWVGMEFEPPVDIPTNAESHGARGELIELPDEITPAVEAALDRDGPDVLDVLVHD</sequence>
<dbReference type="Gene3D" id="3.40.50.1220">
    <property type="entry name" value="TPP-binding domain"/>
    <property type="match status" value="1"/>
</dbReference>
<keyword evidence="2 3" id="KW-0786">Thiamine pyrophosphate</keyword>
<dbReference type="InterPro" id="IPR012001">
    <property type="entry name" value="Thiamin_PyroP_enz_TPP-bd_dom"/>
</dbReference>
<dbReference type="InterPro" id="IPR012000">
    <property type="entry name" value="Thiamin_PyroP_enz_cen_dom"/>
</dbReference>